<evidence type="ECO:0000256" key="2">
    <source>
        <dbReference type="SAM" id="SignalP"/>
    </source>
</evidence>
<protein>
    <recommendedName>
        <fullName evidence="5">DUF4139 domain-containing protein</fullName>
    </recommendedName>
</protein>
<dbReference type="PANTHER" id="PTHR38075:SF1">
    <property type="entry name" value="DUF4139 DOMAIN-CONTAINING PROTEIN"/>
    <property type="match status" value="1"/>
</dbReference>
<sequence>MDGQGARQRHRDRHGDVRHAVLRRAMRRFIPLLLAVLSPSPLAAQATATSSAPEKVAVTVYRDPNRSAQTAINMGWLNGFALVTETRRIAIPAGDATIRFEGVAGGIIPESAIVTGLPDGVAEKNRDALLLSPASLIDRSLGRRVHLKRTSATGEVREEEAVIRSSASGAVVLQTPEGVEALRCTGLPETLIYDKVPEGLSAKPTLSVMTRSDAAREATITLSYLAAGFDWQANYVATLSPYGDRMDLFAWVTLASTDETSFPAAETSTVAGKLERRSYARPKPRGEPLNLQCWPSGTTSDIDADERDMPPPPPPPPPPAPPPPVMARPEAITVTGSRMMAQQEELGDLKLYRIPEPVTVAARGQKQVALLEKPDVKVNRIHRQWIDPLRPQDSAIEGLISTRNRVDAGLGIALPAGKILFFSEENGRRMLIGEGHIDDKAVGEDVDITLNLGPALRMQAREVSSAKGMVEYELTVTNDAPHGARYEALFDRDDVRIVPVSTRLARRDGAMVWATEVPANGSRTFRYKVKRL</sequence>
<dbReference type="PANTHER" id="PTHR38075">
    <property type="entry name" value="DUF4139 DOMAIN-CONTAINING PROTEIN"/>
    <property type="match status" value="1"/>
</dbReference>
<evidence type="ECO:0000313" key="4">
    <source>
        <dbReference type="Proteomes" id="UP000594873"/>
    </source>
</evidence>
<dbReference type="Proteomes" id="UP000594873">
    <property type="component" value="Chromosome"/>
</dbReference>
<feature type="signal peptide" evidence="2">
    <location>
        <begin position="1"/>
        <end position="43"/>
    </location>
</feature>
<dbReference type="AlphaFoldDB" id="A0A7T2GJ79"/>
<dbReference type="KEGG" id="sflv:IC614_10525"/>
<feature type="chain" id="PRO_5032893933" description="DUF4139 domain-containing protein" evidence="2">
    <location>
        <begin position="44"/>
        <end position="532"/>
    </location>
</feature>
<reference evidence="3 4" key="1">
    <citation type="submission" date="2020-11" db="EMBL/GenBank/DDBJ databases">
        <title>Genome seq and assembly of Sphingosinicella sp.</title>
        <authorList>
            <person name="Chhetri G."/>
        </authorList>
    </citation>
    <scope>NUCLEOTIDE SEQUENCE [LARGE SCALE GENOMIC DNA]</scope>
    <source>
        <strain evidence="3 4">UDD2</strain>
    </source>
</reference>
<evidence type="ECO:0000256" key="1">
    <source>
        <dbReference type="SAM" id="MobiDB-lite"/>
    </source>
</evidence>
<gene>
    <name evidence="3" type="ORF">IC614_10525</name>
</gene>
<evidence type="ECO:0008006" key="5">
    <source>
        <dbReference type="Google" id="ProtNLM"/>
    </source>
</evidence>
<evidence type="ECO:0000313" key="3">
    <source>
        <dbReference type="EMBL" id="QPQ54752.1"/>
    </source>
</evidence>
<feature type="compositionally biased region" description="Pro residues" evidence="1">
    <location>
        <begin position="310"/>
        <end position="326"/>
    </location>
</feature>
<keyword evidence="4" id="KW-1185">Reference proteome</keyword>
<feature type="region of interest" description="Disordered" evidence="1">
    <location>
        <begin position="264"/>
        <end position="328"/>
    </location>
</feature>
<organism evidence="3 4">
    <name type="scientific">Allosphingosinicella flava</name>
    <dbReference type="NCBI Taxonomy" id="2771430"/>
    <lineage>
        <taxon>Bacteria</taxon>
        <taxon>Pseudomonadati</taxon>
        <taxon>Pseudomonadota</taxon>
        <taxon>Alphaproteobacteria</taxon>
        <taxon>Sphingomonadales</taxon>
        <taxon>Sphingomonadaceae</taxon>
        <taxon>Allosphingosinicella</taxon>
    </lineage>
</organism>
<proteinExistence type="predicted"/>
<dbReference type="EMBL" id="CP065592">
    <property type="protein sequence ID" value="QPQ54752.1"/>
    <property type="molecule type" value="Genomic_DNA"/>
</dbReference>
<name>A0A7T2GJ79_9SPHN</name>
<accession>A0A7T2GJ79</accession>
<keyword evidence="2" id="KW-0732">Signal</keyword>